<dbReference type="RefSeq" id="WP_260604537.1">
    <property type="nucleotide sequence ID" value="NZ_OGTW02000023.1"/>
</dbReference>
<dbReference type="Proteomes" id="UP000279235">
    <property type="component" value="Unassembled WGS sequence"/>
</dbReference>
<reference evidence="2" key="3">
    <citation type="submission" date="2018-05" db="EMBL/GenBank/DDBJ databases">
        <authorList>
            <person name="Lanie J.A."/>
            <person name="Ng W.-L."/>
            <person name="Kazmierczak K.M."/>
            <person name="Andrzejewski T.M."/>
            <person name="Davidsen T.M."/>
            <person name="Wayne K.J."/>
            <person name="Tettelin H."/>
            <person name="Glass J.I."/>
            <person name="Rusch D."/>
            <person name="Podicherti R."/>
            <person name="Tsui H.-C.T."/>
            <person name="Winkler M.E."/>
        </authorList>
    </citation>
    <scope>NUCLEOTIDE SEQUENCE</scope>
    <source>
        <strain evidence="2">Lactococcus lactis</strain>
    </source>
</reference>
<protein>
    <submittedName>
        <fullName evidence="2">Uncharacterized protein</fullName>
    </submittedName>
</protein>
<dbReference type="AlphaFoldDB" id="A0A2X0R1X7"/>
<evidence type="ECO:0000313" key="3">
    <source>
        <dbReference type="Proteomes" id="UP000279235"/>
    </source>
</evidence>
<dbReference type="EMBL" id="OGTW01000023">
    <property type="protein sequence ID" value="SPB24458.1"/>
    <property type="molecule type" value="Genomic_DNA"/>
</dbReference>
<organism evidence="2 3">
    <name type="scientific">Lactococcus lactis</name>
    <dbReference type="NCBI Taxonomy" id="1358"/>
    <lineage>
        <taxon>Bacteria</taxon>
        <taxon>Bacillati</taxon>
        <taxon>Bacillota</taxon>
        <taxon>Bacilli</taxon>
        <taxon>Lactobacillales</taxon>
        <taxon>Streptococcaceae</taxon>
        <taxon>Lactococcus</taxon>
    </lineage>
</organism>
<dbReference type="EMBL" id="OGTW02000023">
    <property type="protein sequence ID" value="SPS10936.1"/>
    <property type="molecule type" value="Genomic_DNA"/>
</dbReference>
<evidence type="ECO:0000313" key="1">
    <source>
        <dbReference type="EMBL" id="SPB24458.1"/>
    </source>
</evidence>
<evidence type="ECO:0000313" key="2">
    <source>
        <dbReference type="EMBL" id="SPS10936.1"/>
    </source>
</evidence>
<proteinExistence type="predicted"/>
<reference evidence="3" key="2">
    <citation type="submission" date="2018-05" db="EMBL/GenBank/DDBJ databases">
        <authorList>
            <person name="Duru I."/>
        </authorList>
    </citation>
    <scope>NUCLEOTIDE SEQUENCE [LARGE SCALE GENOMIC DNA]</scope>
</reference>
<name>A0A2X0R1X7_9LACT</name>
<reference evidence="1" key="1">
    <citation type="submission" date="2018-01" db="EMBL/GenBank/DDBJ databases">
        <authorList>
            <person name="Gaut B.S."/>
            <person name="Morton B.R."/>
            <person name="Clegg M.T."/>
            <person name="Duvall M.R."/>
        </authorList>
    </citation>
    <scope>NUCLEOTIDE SEQUENCE</scope>
    <source>
        <strain evidence="1">Lactococcus lactis</strain>
    </source>
</reference>
<gene>
    <name evidence="2" type="ORF">AMHIJAGA_00869</name>
</gene>
<accession>A0A2X0R1X7</accession>
<sequence length="318" mass="37618">MSDYQVTKVTASGFKKNRDGMIENISSVNIQENFIRETMPGILDILLIDRTKSTNRAKQNIIWANENYIRYGFKDYSAESQIHPNLVTGNRGQLIVPRSLKSRDIQKERTKSKAEVFTPTWIVKKQNDEVDNNYQDSDLETYVSRTWLEITCGEAPYMVSRYDMETGALIPFRKRVGFIDRKLKRINDEVEDKAEWQRLVEEAFKSSYGFEWNGDSLLIARENLLYTYRDYYYAKWLEEPLYGLFEDIAEIISYNVFQMDGLKYIIPLSEKKEKIINQQISLFDDVDTEERWILKPGKRVKIMNWKTNKMEFFDKGLK</sequence>